<feature type="domain" description="Terminase large subunit gp17-like C-terminal" evidence="2">
    <location>
        <begin position="298"/>
        <end position="449"/>
    </location>
</feature>
<dbReference type="Pfam" id="PF17289">
    <property type="entry name" value="Terminase_6C"/>
    <property type="match status" value="1"/>
</dbReference>
<dbReference type="InterPro" id="IPR035421">
    <property type="entry name" value="Terminase_6C"/>
</dbReference>
<name>A0A5D8QIF6_9THEO</name>
<dbReference type="AlphaFoldDB" id="A0A5D8QIF6"/>
<evidence type="ECO:0000313" key="4">
    <source>
        <dbReference type="Proteomes" id="UP000322976"/>
    </source>
</evidence>
<dbReference type="Gene3D" id="3.40.50.300">
    <property type="entry name" value="P-loop containing nucleotide triphosphate hydrolases"/>
    <property type="match status" value="1"/>
</dbReference>
<dbReference type="EMBL" id="VTPS01000001">
    <property type="protein sequence ID" value="TZE83646.1"/>
    <property type="molecule type" value="Genomic_DNA"/>
</dbReference>
<dbReference type="InterPro" id="IPR006517">
    <property type="entry name" value="Phage_terminase_lsu-like_C"/>
</dbReference>
<gene>
    <name evidence="3" type="primary">terL</name>
    <name evidence="3" type="ORF">FWJ32_01320</name>
</gene>
<protein>
    <submittedName>
        <fullName evidence="3">Phage terminase large subunit</fullName>
    </submittedName>
</protein>
<dbReference type="InterPro" id="IPR027417">
    <property type="entry name" value="P-loop_NTPase"/>
</dbReference>
<proteinExistence type="predicted"/>
<keyword evidence="4" id="KW-1185">Reference proteome</keyword>
<comment type="caution">
    <text evidence="3">The sequence shown here is derived from an EMBL/GenBank/DDBJ whole genome shotgun (WGS) entry which is preliminary data.</text>
</comment>
<dbReference type="Proteomes" id="UP000322976">
    <property type="component" value="Unassembled WGS sequence"/>
</dbReference>
<evidence type="ECO:0000256" key="1">
    <source>
        <dbReference type="ARBA" id="ARBA00022612"/>
    </source>
</evidence>
<dbReference type="NCBIfam" id="TIGR01630">
    <property type="entry name" value="psiM2_ORF9"/>
    <property type="match status" value="1"/>
</dbReference>
<keyword evidence="1" id="KW-1188">Viral release from host cell</keyword>
<organism evidence="3 4">
    <name type="scientific">Calorimonas adulescens</name>
    <dbReference type="NCBI Taxonomy" id="2606906"/>
    <lineage>
        <taxon>Bacteria</taxon>
        <taxon>Bacillati</taxon>
        <taxon>Bacillota</taxon>
        <taxon>Clostridia</taxon>
        <taxon>Thermoanaerobacterales</taxon>
        <taxon>Thermoanaerobacteraceae</taxon>
        <taxon>Calorimonas</taxon>
    </lineage>
</organism>
<dbReference type="Pfam" id="PF03237">
    <property type="entry name" value="Terminase_6N"/>
    <property type="match status" value="1"/>
</dbReference>
<reference evidence="3 4" key="1">
    <citation type="submission" date="2019-08" db="EMBL/GenBank/DDBJ databases">
        <title>Calorimonas adulescens gen. nov., sp. nov., an anaerobic thermophilic bacterium from Sakhalin hot spring.</title>
        <authorList>
            <person name="Khomyakova M.A."/>
            <person name="Merkel A.Y."/>
            <person name="Novikov A."/>
            <person name="Bonch-Osmolovskaya E.A."/>
            <person name="Slobodkin A.I."/>
        </authorList>
    </citation>
    <scope>NUCLEOTIDE SEQUENCE [LARGE SCALE GENOMIC DNA]</scope>
    <source>
        <strain evidence="3 4">A05MB</strain>
    </source>
</reference>
<dbReference type="RefSeq" id="WP_149544166.1">
    <property type="nucleotide sequence ID" value="NZ_VTPS01000001.1"/>
</dbReference>
<evidence type="ECO:0000259" key="2">
    <source>
        <dbReference type="Pfam" id="PF17289"/>
    </source>
</evidence>
<evidence type="ECO:0000313" key="3">
    <source>
        <dbReference type="EMBL" id="TZE83646.1"/>
    </source>
</evidence>
<sequence length="464" mass="52618">MANNVRILKPQEGPQEAFLSSSADIVIYGGAAGGGKTYGLLLEPLRHKNNPKYGAVIFRRNAIQVTIEGGLLDESREIYAGIRGAELRMSPRPTWIFNGGAKVGFAHIESDDDLPKWQGAQICYIGFDELTHFTEHQFFYMLIRNRSTCGVKPYIRATCNPDADSWVAKFIEWWIDQDTGYPIPERSGVIRWFIRRNEVVTWANTKEELWERFNLVTPEERREPKSVTFIVSTVYDNKILLEKDPSYLANLKAQSLIERERMLHGNWKIKPAAGLFFKRTQVNMIPAIPEDVVRWVRAWDLAATTDEESKESAFTAGVLIGKRKNGRYVVADVINERMSASDVRTTIKNTATTDLVRFKRVRIRLPQDPGQAGKEQAQSYIKFLAGFDVTAIPESGNKEVRAEPMAAQWQAGNFDVVVGDWNEIYFNQLESFPASKFKDMVDASSSAFAELELENVFNLNSLIT</sequence>
<accession>A0A5D8QIF6</accession>